<accession>F8NLK1</accession>
<feature type="non-terminal residue" evidence="1">
    <location>
        <position position="100"/>
    </location>
</feature>
<dbReference type="CDD" id="cd00303">
    <property type="entry name" value="retropepsin_like"/>
    <property type="match status" value="1"/>
</dbReference>
<dbReference type="InterPro" id="IPR021109">
    <property type="entry name" value="Peptidase_aspartic_dom_sf"/>
</dbReference>
<protein>
    <recommendedName>
        <fullName evidence="2">Peptidase A2 domain-containing protein</fullName>
    </recommendedName>
</protein>
<dbReference type="OrthoDB" id="5599419at2759"/>
<dbReference type="GeneID" id="18808983"/>
<dbReference type="Pfam" id="PF08284">
    <property type="entry name" value="RVP_2"/>
    <property type="match status" value="1"/>
</dbReference>
<reference evidence="1" key="1">
    <citation type="submission" date="2011-04" db="EMBL/GenBank/DDBJ databases">
        <title>Evolution of plant cell wall degrading machinery underlies the functional diversity of forest fungi.</title>
        <authorList>
            <consortium name="US DOE Joint Genome Institute (JGI-PGF)"/>
            <person name="Eastwood D.C."/>
            <person name="Floudas D."/>
            <person name="Binder M."/>
            <person name="Majcherczyk A."/>
            <person name="Schneider P."/>
            <person name="Aerts A."/>
            <person name="Asiegbu F.O."/>
            <person name="Baker S.E."/>
            <person name="Barry K."/>
            <person name="Bendiksby M."/>
            <person name="Blumentritt M."/>
            <person name="Coutinho P.M."/>
            <person name="Cullen D."/>
            <person name="Cullen D."/>
            <person name="Gathman A."/>
            <person name="Goodell B."/>
            <person name="Henrissat B."/>
            <person name="Ihrmark K."/>
            <person name="Kauserud H."/>
            <person name="Kohler A."/>
            <person name="LaButti K."/>
            <person name="Lapidus A."/>
            <person name="Lavin J.L."/>
            <person name="Lee Y.-H."/>
            <person name="Lindquist E."/>
            <person name="Lilly W."/>
            <person name="Lucas S."/>
            <person name="Morin E."/>
            <person name="Murat C."/>
            <person name="Oguiza J.A."/>
            <person name="Park J."/>
            <person name="Pisabarro A.G."/>
            <person name="Riley R."/>
            <person name="Rosling A."/>
            <person name="Salamov A."/>
            <person name="Schmidt O."/>
            <person name="Schmutz J."/>
            <person name="Skrede I."/>
            <person name="Stenlid J."/>
            <person name="Wiebenga A."/>
            <person name="Xie X."/>
            <person name="Kues U."/>
            <person name="Hibbett D.S."/>
            <person name="Hoffmeister D."/>
            <person name="Hogberg N."/>
            <person name="Martin F."/>
            <person name="Grigoriev I.V."/>
            <person name="Watkinson S.C."/>
        </authorList>
    </citation>
    <scope>NUCLEOTIDE SEQUENCE</scope>
    <source>
        <strain evidence="1">S7.9</strain>
    </source>
</reference>
<evidence type="ECO:0008006" key="2">
    <source>
        <dbReference type="Google" id="ProtNLM"/>
    </source>
</evidence>
<organism>
    <name type="scientific">Serpula lacrymans var. lacrymans (strain S7.9)</name>
    <name type="common">Dry rot fungus</name>
    <dbReference type="NCBI Taxonomy" id="578457"/>
    <lineage>
        <taxon>Eukaryota</taxon>
        <taxon>Fungi</taxon>
        <taxon>Dikarya</taxon>
        <taxon>Basidiomycota</taxon>
        <taxon>Agaricomycotina</taxon>
        <taxon>Agaricomycetes</taxon>
        <taxon>Agaricomycetidae</taxon>
        <taxon>Boletales</taxon>
        <taxon>Coniophorineae</taxon>
        <taxon>Serpulaceae</taxon>
        <taxon>Serpula</taxon>
    </lineage>
</organism>
<dbReference type="Gene3D" id="2.40.70.10">
    <property type="entry name" value="Acid Proteases"/>
    <property type="match status" value="1"/>
</dbReference>
<gene>
    <name evidence="1" type="ORF">SERLADRAFT_343492</name>
</gene>
<proteinExistence type="predicted"/>
<evidence type="ECO:0000313" key="1">
    <source>
        <dbReference type="EMBL" id="EGO28182.1"/>
    </source>
</evidence>
<dbReference type="HOGENOM" id="CLU_000384_32_1_1"/>
<dbReference type="EMBL" id="GL945430">
    <property type="protein sequence ID" value="EGO28182.1"/>
    <property type="molecule type" value="Genomic_DNA"/>
</dbReference>
<dbReference type="AlphaFoldDB" id="F8NLK1"/>
<dbReference type="KEGG" id="sla:SERLADRAFT_343492"/>
<dbReference type="RefSeq" id="XP_007314381.1">
    <property type="nucleotide sequence ID" value="XM_007314319.1"/>
</dbReference>
<name>F8NLK1_SERL9</name>
<sequence>SALFDSGTTSIFINQVWAEQIGLPLIKLDVFIPVYNIDGTLNAGGCITHKCSFVVECQGHRERVTAKATQLGKINLILGWTWLFKHNPEIDWQIGVVTLS</sequence>
<dbReference type="Proteomes" id="UP000008064">
    <property type="component" value="Unassembled WGS sequence"/>
</dbReference>
<feature type="non-terminal residue" evidence="1">
    <location>
        <position position="1"/>
    </location>
</feature>